<dbReference type="Pfam" id="PF13304">
    <property type="entry name" value="AAA_21"/>
    <property type="match status" value="1"/>
</dbReference>
<dbReference type="SUPFAM" id="SSF52540">
    <property type="entry name" value="P-loop containing nucleoside triphosphate hydrolases"/>
    <property type="match status" value="1"/>
</dbReference>
<keyword evidence="3" id="KW-1185">Reference proteome</keyword>
<dbReference type="PANTHER" id="PTHR40396">
    <property type="entry name" value="ATPASE-LIKE PROTEIN"/>
    <property type="match status" value="1"/>
</dbReference>
<evidence type="ECO:0000259" key="1">
    <source>
        <dbReference type="Pfam" id="PF13304"/>
    </source>
</evidence>
<dbReference type="EMBL" id="HG934468">
    <property type="protein sequence ID" value="CDN32201.1"/>
    <property type="molecule type" value="Genomic_DNA"/>
</dbReference>
<proteinExistence type="predicted"/>
<dbReference type="KEGG" id="rbc:BN938_2128"/>
<reference evidence="2" key="2">
    <citation type="journal article" date="2015" name="Genome Announc.">
        <title>Complete Genome Sequence of the Novel Leech Symbiont Mucinivorans hirudinis M3T.</title>
        <authorList>
            <person name="Nelson M.C."/>
            <person name="Bomar L."/>
            <person name="Graf J."/>
        </authorList>
    </citation>
    <scope>NUCLEOTIDE SEQUENCE [LARGE SCALE GENOMIC DNA]</scope>
</reference>
<dbReference type="Proteomes" id="UP000027616">
    <property type="component" value="Chromosome I"/>
</dbReference>
<dbReference type="AlphaFoldDB" id="A0A060R9B4"/>
<sequence>MIKELHINNWKSFDNSILYIDPLTIIIGTNASGKSNILDAFLMLFRSAMGLSIQSAISGDQVTTPIRGGSEWFIRKGADDCTLSVLVDSESKNFDYKYEIKLKRNSEKSVELSYESLWIVAKGEKSQVKTRQLYYSVGEGSPVMVVYWYSARQGKPKRIDMNRAYSTLSQVDKLPVLKEIKEAAAIVKSALQDIFILDPIPSNMRDVSLLDGSLRSDAKNIAGVLAALNEAEKERVEGLLTKYLKPLPESDINKVWAEKTGLFQNYAMLYCEEGWTESQKNIVDASGMSDGTLRFLAIITALILGKEGSLLIIEEIDNGLHPSRAKNLVAMLKELGAQRKIDVLCTTHNPALIDALEVEMIPFIQYINRNNETGNSQIKLLEDMEMLPKLLATYSVGELMTINKIK</sequence>
<dbReference type="InterPro" id="IPR027417">
    <property type="entry name" value="P-loop_NTPase"/>
</dbReference>
<dbReference type="InterPro" id="IPR003959">
    <property type="entry name" value="ATPase_AAA_core"/>
</dbReference>
<reference evidence="2" key="1">
    <citation type="submission" date="2014-01" db="EMBL/GenBank/DDBJ databases">
        <authorList>
            <person name="Nelson M."/>
        </authorList>
    </citation>
    <scope>NUCLEOTIDE SEQUENCE</scope>
</reference>
<organism evidence="2 3">
    <name type="scientific">Mucinivorans hirudinis</name>
    <dbReference type="NCBI Taxonomy" id="1433126"/>
    <lineage>
        <taxon>Bacteria</taxon>
        <taxon>Pseudomonadati</taxon>
        <taxon>Bacteroidota</taxon>
        <taxon>Bacteroidia</taxon>
        <taxon>Bacteroidales</taxon>
        <taxon>Rikenellaceae</taxon>
        <taxon>Mucinivorans</taxon>
    </lineage>
</organism>
<dbReference type="GO" id="GO:0016887">
    <property type="term" value="F:ATP hydrolysis activity"/>
    <property type="evidence" value="ECO:0007669"/>
    <property type="project" value="InterPro"/>
</dbReference>
<accession>A0A060R9B4</accession>
<dbReference type="Gene3D" id="3.40.50.300">
    <property type="entry name" value="P-loop containing nucleotide triphosphate hydrolases"/>
    <property type="match status" value="1"/>
</dbReference>
<gene>
    <name evidence="2" type="ORF">BN938_2128</name>
</gene>
<protein>
    <submittedName>
        <fullName evidence="2">ABC transport protein, ATP-binding subunit</fullName>
    </submittedName>
</protein>
<keyword evidence="2" id="KW-0067">ATP-binding</keyword>
<evidence type="ECO:0000313" key="3">
    <source>
        <dbReference type="Proteomes" id="UP000027616"/>
    </source>
</evidence>
<dbReference type="InterPro" id="IPR014555">
    <property type="entry name" value="RecF-like"/>
</dbReference>
<feature type="domain" description="ATPase AAA-type core" evidence="1">
    <location>
        <begin position="23"/>
        <end position="354"/>
    </location>
</feature>
<dbReference type="eggNOG" id="COG4637">
    <property type="taxonomic scope" value="Bacteria"/>
</dbReference>
<dbReference type="PIRSF" id="PIRSF029347">
    <property type="entry name" value="RecF"/>
    <property type="match status" value="1"/>
</dbReference>
<dbReference type="STRING" id="1433126.BN938_2128"/>
<name>A0A060R9B4_9BACT</name>
<evidence type="ECO:0000313" key="2">
    <source>
        <dbReference type="EMBL" id="CDN32201.1"/>
    </source>
</evidence>
<dbReference type="OrthoDB" id="9805802at2"/>
<keyword evidence="2" id="KW-0547">Nucleotide-binding</keyword>
<dbReference type="HOGENOM" id="CLU_035814_3_0_10"/>
<dbReference type="PANTHER" id="PTHR40396:SF1">
    <property type="entry name" value="ATPASE AAA-TYPE CORE DOMAIN-CONTAINING PROTEIN"/>
    <property type="match status" value="1"/>
</dbReference>
<dbReference type="GO" id="GO:0005524">
    <property type="term" value="F:ATP binding"/>
    <property type="evidence" value="ECO:0007669"/>
    <property type="project" value="UniProtKB-KW"/>
</dbReference>